<dbReference type="EMBL" id="FNRL01000006">
    <property type="protein sequence ID" value="SEA37808.1"/>
    <property type="molecule type" value="Genomic_DNA"/>
</dbReference>
<keyword evidence="1" id="KW-0812">Transmembrane</keyword>
<protein>
    <submittedName>
        <fullName evidence="2">Uncharacterized protein</fullName>
    </submittedName>
</protein>
<keyword evidence="1" id="KW-1133">Transmembrane helix</keyword>
<dbReference type="Proteomes" id="UP000199656">
    <property type="component" value="Unassembled WGS sequence"/>
</dbReference>
<evidence type="ECO:0000256" key="1">
    <source>
        <dbReference type="SAM" id="Phobius"/>
    </source>
</evidence>
<evidence type="ECO:0000313" key="3">
    <source>
        <dbReference type="Proteomes" id="UP000199656"/>
    </source>
</evidence>
<organism evidence="2 3">
    <name type="scientific">Chitinophaga terrae</name>
    <name type="common">ex Kim and Jung 2007</name>
    <dbReference type="NCBI Taxonomy" id="408074"/>
    <lineage>
        <taxon>Bacteria</taxon>
        <taxon>Pseudomonadati</taxon>
        <taxon>Bacteroidota</taxon>
        <taxon>Chitinophagia</taxon>
        <taxon>Chitinophagales</taxon>
        <taxon>Chitinophagaceae</taxon>
        <taxon>Chitinophaga</taxon>
    </lineage>
</organism>
<accession>A0A1H4APV1</accession>
<dbReference type="STRING" id="408074.SAMN05660909_01696"/>
<dbReference type="RefSeq" id="WP_089760578.1">
    <property type="nucleotide sequence ID" value="NZ_BKAT01000009.1"/>
</dbReference>
<feature type="transmembrane region" description="Helical" evidence="1">
    <location>
        <begin position="34"/>
        <end position="55"/>
    </location>
</feature>
<evidence type="ECO:0000313" key="2">
    <source>
        <dbReference type="EMBL" id="SEA37808.1"/>
    </source>
</evidence>
<keyword evidence="3" id="KW-1185">Reference proteome</keyword>
<sequence>MLTTLAVLAALFFVAHVYLLFTSFGKNGFQKQKYLWSHITLWITGGLAFLIALLFAGKSVSSVIDVFDTPAKAALLLLLAFGLSAIAHTIVKTLVLPRYTKAAA</sequence>
<proteinExistence type="predicted"/>
<feature type="transmembrane region" description="Helical" evidence="1">
    <location>
        <begin position="6"/>
        <end position="22"/>
    </location>
</feature>
<feature type="transmembrane region" description="Helical" evidence="1">
    <location>
        <begin position="75"/>
        <end position="95"/>
    </location>
</feature>
<gene>
    <name evidence="2" type="ORF">SAMN05660909_01696</name>
</gene>
<reference evidence="3" key="1">
    <citation type="submission" date="2016-10" db="EMBL/GenBank/DDBJ databases">
        <authorList>
            <person name="Varghese N."/>
            <person name="Submissions S."/>
        </authorList>
    </citation>
    <scope>NUCLEOTIDE SEQUENCE [LARGE SCALE GENOMIC DNA]</scope>
    <source>
        <strain evidence="3">DSM 23920</strain>
    </source>
</reference>
<name>A0A1H4APV1_9BACT</name>
<keyword evidence="1" id="KW-0472">Membrane</keyword>
<dbReference type="AlphaFoldDB" id="A0A1H4APV1"/>